<dbReference type="AlphaFoldDB" id="A0A6A5W4S7"/>
<feature type="region of interest" description="Disordered" evidence="1">
    <location>
        <begin position="294"/>
        <end position="375"/>
    </location>
</feature>
<name>A0A6A5W4S7_9PLEO</name>
<feature type="compositionally biased region" description="Low complexity" evidence="1">
    <location>
        <begin position="38"/>
        <end position="47"/>
    </location>
</feature>
<dbReference type="EMBL" id="ML977670">
    <property type="protein sequence ID" value="KAF1994125.1"/>
    <property type="molecule type" value="Genomic_DNA"/>
</dbReference>
<feature type="compositionally biased region" description="Basic residues" evidence="1">
    <location>
        <begin position="157"/>
        <end position="170"/>
    </location>
</feature>
<protein>
    <submittedName>
        <fullName evidence="2">Uncharacterized protein</fullName>
    </submittedName>
</protein>
<dbReference type="Proteomes" id="UP000799779">
    <property type="component" value="Unassembled WGS sequence"/>
</dbReference>
<feature type="compositionally biased region" description="Acidic residues" evidence="1">
    <location>
        <begin position="317"/>
        <end position="326"/>
    </location>
</feature>
<gene>
    <name evidence="2" type="ORF">P154DRAFT_39712</name>
</gene>
<feature type="compositionally biased region" description="Low complexity" evidence="1">
    <location>
        <begin position="402"/>
        <end position="416"/>
    </location>
</feature>
<feature type="compositionally biased region" description="Basic and acidic residues" evidence="1">
    <location>
        <begin position="90"/>
        <end position="107"/>
    </location>
</feature>
<feature type="compositionally biased region" description="Acidic residues" evidence="1">
    <location>
        <begin position="358"/>
        <end position="375"/>
    </location>
</feature>
<feature type="compositionally biased region" description="Basic and acidic residues" evidence="1">
    <location>
        <begin position="294"/>
        <end position="304"/>
    </location>
</feature>
<evidence type="ECO:0000313" key="2">
    <source>
        <dbReference type="EMBL" id="KAF1994125.1"/>
    </source>
</evidence>
<reference evidence="2" key="1">
    <citation type="journal article" date="2020" name="Stud. Mycol.">
        <title>101 Dothideomycetes genomes: a test case for predicting lifestyles and emergence of pathogens.</title>
        <authorList>
            <person name="Haridas S."/>
            <person name="Albert R."/>
            <person name="Binder M."/>
            <person name="Bloem J."/>
            <person name="Labutti K."/>
            <person name="Salamov A."/>
            <person name="Andreopoulos B."/>
            <person name="Baker S."/>
            <person name="Barry K."/>
            <person name="Bills G."/>
            <person name="Bluhm B."/>
            <person name="Cannon C."/>
            <person name="Castanera R."/>
            <person name="Culley D."/>
            <person name="Daum C."/>
            <person name="Ezra D."/>
            <person name="Gonzalez J."/>
            <person name="Henrissat B."/>
            <person name="Kuo A."/>
            <person name="Liang C."/>
            <person name="Lipzen A."/>
            <person name="Lutzoni F."/>
            <person name="Magnuson J."/>
            <person name="Mondo S."/>
            <person name="Nolan M."/>
            <person name="Ohm R."/>
            <person name="Pangilinan J."/>
            <person name="Park H.-J."/>
            <person name="Ramirez L."/>
            <person name="Alfaro M."/>
            <person name="Sun H."/>
            <person name="Tritt A."/>
            <person name="Yoshinaga Y."/>
            <person name="Zwiers L.-H."/>
            <person name="Turgeon B."/>
            <person name="Goodwin S."/>
            <person name="Spatafora J."/>
            <person name="Crous P."/>
            <person name="Grigoriev I."/>
        </authorList>
    </citation>
    <scope>NUCLEOTIDE SEQUENCE</scope>
    <source>
        <strain evidence="2">CBS 123094</strain>
    </source>
</reference>
<feature type="region of interest" description="Disordered" evidence="1">
    <location>
        <begin position="399"/>
        <end position="422"/>
    </location>
</feature>
<keyword evidence="3" id="KW-1185">Reference proteome</keyword>
<evidence type="ECO:0000256" key="1">
    <source>
        <dbReference type="SAM" id="MobiDB-lite"/>
    </source>
</evidence>
<sequence>MPPKAAASAAKTRGRPRKADVSTPPAAIEAGKKRGRPAKAAAAVRDAAPADEDAQEGKLQGRGRARQQAAEEEAAQAEEPKTRQKRRGRPAKEPKEAIKKVAVDSRVAKAPIKRRTKLTADQEIAASPVVRSRVRKTRTANAPPKMKSLVVDEHPARRGQSKGKGGRPAKKTPQAEPEPAIKKPRGRKPAAVVEAGLEPEEKKTRGRKPTKAAGAAAPARKTAGRKAGKAAVATQTPTKKTARWEAGKATLGKTAVTKPAERRPRAPNGMTTITVPKWAVKELNKYLKELEAAKAGEDGGHGEEDTTIMDASAAEGAVEEAEEQDENAGIVEEQPVEEEEGQHIEEDKAQTSSISGQPEDDVDMVDNAEGGAEEDINAVPAPLLTVHPINEEVDVDTAAARSPFQSPQSSLSSQSSALDEPVAPAIGPTVVTLQEVEEMEVEIEDDIETAMAEPVETEQGLQHQMEILEASMGDNHETTFDDLTAGAFEAQEVSVAFAV</sequence>
<evidence type="ECO:0000313" key="3">
    <source>
        <dbReference type="Proteomes" id="UP000799779"/>
    </source>
</evidence>
<dbReference type="GO" id="GO:0003677">
    <property type="term" value="F:DNA binding"/>
    <property type="evidence" value="ECO:0007669"/>
    <property type="project" value="InterPro"/>
</dbReference>
<dbReference type="InterPro" id="IPR017956">
    <property type="entry name" value="AT_hook_DNA-bd_motif"/>
</dbReference>
<dbReference type="SMART" id="SM00384">
    <property type="entry name" value="AT_hook"/>
    <property type="match status" value="4"/>
</dbReference>
<dbReference type="PRINTS" id="PR00929">
    <property type="entry name" value="ATHOOK"/>
</dbReference>
<feature type="region of interest" description="Disordered" evidence="1">
    <location>
        <begin position="1"/>
        <end position="273"/>
    </location>
</feature>
<accession>A0A6A5W4S7</accession>
<feature type="compositionally biased region" description="Low complexity" evidence="1">
    <location>
        <begin position="211"/>
        <end position="221"/>
    </location>
</feature>
<organism evidence="2 3">
    <name type="scientific">Amniculicola lignicola CBS 123094</name>
    <dbReference type="NCBI Taxonomy" id="1392246"/>
    <lineage>
        <taxon>Eukaryota</taxon>
        <taxon>Fungi</taxon>
        <taxon>Dikarya</taxon>
        <taxon>Ascomycota</taxon>
        <taxon>Pezizomycotina</taxon>
        <taxon>Dothideomycetes</taxon>
        <taxon>Pleosporomycetidae</taxon>
        <taxon>Pleosporales</taxon>
        <taxon>Amniculicolaceae</taxon>
        <taxon>Amniculicola</taxon>
    </lineage>
</organism>
<proteinExistence type="predicted"/>